<feature type="transmembrane region" description="Helical" evidence="9">
    <location>
        <begin position="12"/>
        <end position="35"/>
    </location>
</feature>
<evidence type="ECO:0000256" key="6">
    <source>
        <dbReference type="ARBA" id="ARBA00022989"/>
    </source>
</evidence>
<dbReference type="PANTHER" id="PTHR35011:SF2">
    <property type="entry name" value="2,3-DIKETO-L-GULONATE TRAP TRANSPORTER SMALL PERMEASE PROTEIN YIAM"/>
    <property type="match status" value="1"/>
</dbReference>
<keyword evidence="2 9" id="KW-0813">Transport</keyword>
<evidence type="ECO:0000256" key="4">
    <source>
        <dbReference type="ARBA" id="ARBA00022519"/>
    </source>
</evidence>
<reference evidence="11 12" key="1">
    <citation type="submission" date="2020-06" db="EMBL/GenBank/DDBJ databases">
        <title>Genome sequence of 2 isolates from Red Sea Mangroves.</title>
        <authorList>
            <person name="Sefrji F."/>
            <person name="Michoud G."/>
            <person name="Merlino G."/>
            <person name="Daffonchio D."/>
        </authorList>
    </citation>
    <scope>NUCLEOTIDE SEQUENCE [LARGE SCALE GENOMIC DNA]</scope>
    <source>
        <strain evidence="11 12">R1DC25</strain>
    </source>
</reference>
<comment type="subcellular location">
    <subcellularLocation>
        <location evidence="1 9">Cell inner membrane</location>
        <topology evidence="1 9">Multi-pass membrane protein</topology>
    </subcellularLocation>
</comment>
<dbReference type="GO" id="GO:0022857">
    <property type="term" value="F:transmembrane transporter activity"/>
    <property type="evidence" value="ECO:0007669"/>
    <property type="project" value="UniProtKB-UniRule"/>
</dbReference>
<comment type="function">
    <text evidence="9">Part of the tripartite ATP-independent periplasmic (TRAP) transport system.</text>
</comment>
<keyword evidence="3" id="KW-1003">Cell membrane</keyword>
<evidence type="ECO:0000256" key="8">
    <source>
        <dbReference type="ARBA" id="ARBA00038436"/>
    </source>
</evidence>
<feature type="transmembrane region" description="Helical" evidence="9">
    <location>
        <begin position="86"/>
        <end position="107"/>
    </location>
</feature>
<evidence type="ECO:0000313" key="11">
    <source>
        <dbReference type="EMBL" id="QPC43624.1"/>
    </source>
</evidence>
<organism evidence="11 12">
    <name type="scientific">Kaustia mangrovi</name>
    <dbReference type="NCBI Taxonomy" id="2593653"/>
    <lineage>
        <taxon>Bacteria</taxon>
        <taxon>Pseudomonadati</taxon>
        <taxon>Pseudomonadota</taxon>
        <taxon>Alphaproteobacteria</taxon>
        <taxon>Hyphomicrobiales</taxon>
        <taxon>Parvibaculaceae</taxon>
        <taxon>Kaustia</taxon>
    </lineage>
</organism>
<evidence type="ECO:0000313" key="12">
    <source>
        <dbReference type="Proteomes" id="UP000593594"/>
    </source>
</evidence>
<evidence type="ECO:0000256" key="7">
    <source>
        <dbReference type="ARBA" id="ARBA00023136"/>
    </source>
</evidence>
<keyword evidence="7 9" id="KW-0472">Membrane</keyword>
<feature type="transmembrane region" description="Helical" evidence="9">
    <location>
        <begin position="47"/>
        <end position="65"/>
    </location>
</feature>
<dbReference type="GO" id="GO:0015740">
    <property type="term" value="P:C4-dicarboxylate transport"/>
    <property type="evidence" value="ECO:0007669"/>
    <property type="project" value="TreeGrafter"/>
</dbReference>
<evidence type="ECO:0000256" key="1">
    <source>
        <dbReference type="ARBA" id="ARBA00004429"/>
    </source>
</evidence>
<feature type="transmembrane region" description="Helical" evidence="9">
    <location>
        <begin position="127"/>
        <end position="146"/>
    </location>
</feature>
<keyword evidence="5 9" id="KW-0812">Transmembrane</keyword>
<evidence type="ECO:0000256" key="5">
    <source>
        <dbReference type="ARBA" id="ARBA00022692"/>
    </source>
</evidence>
<dbReference type="RefSeq" id="WP_246479014.1">
    <property type="nucleotide sequence ID" value="NZ_CP058214.1"/>
</dbReference>
<accession>A0A7S8C5K9</accession>
<gene>
    <name evidence="11" type="ORF">HW532_13565</name>
</gene>
<dbReference type="Proteomes" id="UP000593594">
    <property type="component" value="Chromosome"/>
</dbReference>
<evidence type="ECO:0000256" key="9">
    <source>
        <dbReference type="RuleBase" id="RU369079"/>
    </source>
</evidence>
<protein>
    <recommendedName>
        <fullName evidence="9">TRAP transporter small permease protein</fullName>
    </recommendedName>
</protein>
<comment type="similarity">
    <text evidence="8 9">Belongs to the TRAP transporter small permease family.</text>
</comment>
<dbReference type="PANTHER" id="PTHR35011">
    <property type="entry name" value="2,3-DIKETO-L-GULONATE TRAP TRANSPORTER SMALL PERMEASE PROTEIN YIAM"/>
    <property type="match status" value="1"/>
</dbReference>
<sequence length="171" mass="18810">MMSRFARGLDGLLQWILIVLMVALTAVVVVAVVYRRLGDSLSWYDEVSSILLAWVTYYGAALAALRRGHIGFDGVIYALPLPWRMWAVALGEVLVVGFFALMAWAGLEVLMVLEGTTLVSLTWVPVQFTQSVIPVGAVLFIVAELASLPFYWRSVRDGVPVDHDALEAGRT</sequence>
<evidence type="ECO:0000259" key="10">
    <source>
        <dbReference type="Pfam" id="PF04290"/>
    </source>
</evidence>
<dbReference type="InterPro" id="IPR055348">
    <property type="entry name" value="DctQ"/>
</dbReference>
<dbReference type="Pfam" id="PF04290">
    <property type="entry name" value="DctQ"/>
    <property type="match status" value="1"/>
</dbReference>
<dbReference type="GO" id="GO:0005886">
    <property type="term" value="C:plasma membrane"/>
    <property type="evidence" value="ECO:0007669"/>
    <property type="project" value="UniProtKB-SubCell"/>
</dbReference>
<keyword evidence="12" id="KW-1185">Reference proteome</keyword>
<feature type="domain" description="Tripartite ATP-independent periplasmic transporters DctQ component" evidence="10">
    <location>
        <begin position="24"/>
        <end position="147"/>
    </location>
</feature>
<evidence type="ECO:0000256" key="3">
    <source>
        <dbReference type="ARBA" id="ARBA00022475"/>
    </source>
</evidence>
<comment type="subunit">
    <text evidence="9">The complex comprises the extracytoplasmic solute receptor protein and the two transmembrane proteins.</text>
</comment>
<dbReference type="EMBL" id="CP058214">
    <property type="protein sequence ID" value="QPC43624.1"/>
    <property type="molecule type" value="Genomic_DNA"/>
</dbReference>
<evidence type="ECO:0000256" key="2">
    <source>
        <dbReference type="ARBA" id="ARBA00022448"/>
    </source>
</evidence>
<proteinExistence type="inferred from homology"/>
<keyword evidence="6 9" id="KW-1133">Transmembrane helix</keyword>
<keyword evidence="4 9" id="KW-0997">Cell inner membrane</keyword>
<name>A0A7S8C5K9_9HYPH</name>
<dbReference type="InterPro" id="IPR007387">
    <property type="entry name" value="TRAP_DctQ"/>
</dbReference>
<dbReference type="KEGG" id="kmn:HW532_13565"/>
<dbReference type="AlphaFoldDB" id="A0A7S8C5K9"/>